<accession>A0A2N9G5Y9</accession>
<feature type="compositionally biased region" description="Acidic residues" evidence="2">
    <location>
        <begin position="232"/>
        <end position="251"/>
    </location>
</feature>
<dbReference type="AlphaFoldDB" id="A0A2N9G5Y9"/>
<sequence>MPVEGTSSSFEAWVPNLLFGDGPISVHDTVLDESETDLLAHVAHGLARAACLLGDMNQWDSMNSGQIFRHITRGMMMATQGVLSMESRVVRMTDELQKKGADYKKLEDQHFKNVNLMKEAEERARAEVENREKIEVELIELKEKVRKLESECISSIGKAREEGKEEGKAEGKILGQEAAMEEARTQFQMVYNSGFRQGWKSALNKTGQPESFELFLRSNTPIPYPEEGLKDSDDEAEEEEEEDDGEGEEERGPDSIQEDSQPASIEKATDAPGPTSSL</sequence>
<feature type="coiled-coil region" evidence="1">
    <location>
        <begin position="89"/>
        <end position="151"/>
    </location>
</feature>
<evidence type="ECO:0000313" key="3">
    <source>
        <dbReference type="EMBL" id="SPC94982.1"/>
    </source>
</evidence>
<name>A0A2N9G5Y9_FAGSY</name>
<proteinExistence type="predicted"/>
<protein>
    <submittedName>
        <fullName evidence="3">Uncharacterized protein</fullName>
    </submittedName>
</protein>
<gene>
    <name evidence="3" type="ORF">FSB_LOCUS22864</name>
</gene>
<evidence type="ECO:0000256" key="1">
    <source>
        <dbReference type="SAM" id="Coils"/>
    </source>
</evidence>
<evidence type="ECO:0000256" key="2">
    <source>
        <dbReference type="SAM" id="MobiDB-lite"/>
    </source>
</evidence>
<dbReference type="EMBL" id="OIVN01001529">
    <property type="protein sequence ID" value="SPC94982.1"/>
    <property type="molecule type" value="Genomic_DNA"/>
</dbReference>
<keyword evidence="1" id="KW-0175">Coiled coil</keyword>
<feature type="region of interest" description="Disordered" evidence="2">
    <location>
        <begin position="217"/>
        <end position="278"/>
    </location>
</feature>
<organism evidence="3">
    <name type="scientific">Fagus sylvatica</name>
    <name type="common">Beechnut</name>
    <dbReference type="NCBI Taxonomy" id="28930"/>
    <lineage>
        <taxon>Eukaryota</taxon>
        <taxon>Viridiplantae</taxon>
        <taxon>Streptophyta</taxon>
        <taxon>Embryophyta</taxon>
        <taxon>Tracheophyta</taxon>
        <taxon>Spermatophyta</taxon>
        <taxon>Magnoliopsida</taxon>
        <taxon>eudicotyledons</taxon>
        <taxon>Gunneridae</taxon>
        <taxon>Pentapetalae</taxon>
        <taxon>rosids</taxon>
        <taxon>fabids</taxon>
        <taxon>Fagales</taxon>
        <taxon>Fagaceae</taxon>
        <taxon>Fagus</taxon>
    </lineage>
</organism>
<reference evidence="3" key="1">
    <citation type="submission" date="2018-02" db="EMBL/GenBank/DDBJ databases">
        <authorList>
            <person name="Cohen D.B."/>
            <person name="Kent A.D."/>
        </authorList>
    </citation>
    <scope>NUCLEOTIDE SEQUENCE</scope>
</reference>